<keyword evidence="15 17" id="KW-0460">Magnesium</keyword>
<dbReference type="InterPro" id="IPR000121">
    <property type="entry name" value="PEP_util_C"/>
</dbReference>
<evidence type="ECO:0000256" key="12">
    <source>
        <dbReference type="ARBA" id="ARBA00022683"/>
    </source>
</evidence>
<evidence type="ECO:0000256" key="6">
    <source>
        <dbReference type="ARBA" id="ARBA00012232"/>
    </source>
</evidence>
<evidence type="ECO:0000259" key="22">
    <source>
        <dbReference type="Pfam" id="PF00391"/>
    </source>
</evidence>
<dbReference type="InterPro" id="IPR008279">
    <property type="entry name" value="PEP-util_enz_mobile_dom"/>
</dbReference>
<dbReference type="PIRSF" id="PIRSF000732">
    <property type="entry name" value="PTS_enzyme_I"/>
    <property type="match status" value="1"/>
</dbReference>
<dbReference type="KEGG" id="lcre:Pla8534_26990"/>
<dbReference type="InterPro" id="IPR023151">
    <property type="entry name" value="PEP_util_CS"/>
</dbReference>
<feature type="domain" description="PEP-utilising enzyme C-terminal" evidence="23">
    <location>
        <begin position="256"/>
        <end position="542"/>
    </location>
</feature>
<evidence type="ECO:0000256" key="2">
    <source>
        <dbReference type="ARBA" id="ARBA00001946"/>
    </source>
</evidence>
<reference evidence="25 26" key="1">
    <citation type="submission" date="2019-02" db="EMBL/GenBank/DDBJ databases">
        <title>Deep-cultivation of Planctomycetes and their phenomic and genomic characterization uncovers novel biology.</title>
        <authorList>
            <person name="Wiegand S."/>
            <person name="Jogler M."/>
            <person name="Boedeker C."/>
            <person name="Pinto D."/>
            <person name="Vollmers J."/>
            <person name="Rivas-Marin E."/>
            <person name="Kohn T."/>
            <person name="Peeters S.H."/>
            <person name="Heuer A."/>
            <person name="Rast P."/>
            <person name="Oberbeckmann S."/>
            <person name="Bunk B."/>
            <person name="Jeske O."/>
            <person name="Meyerdierks A."/>
            <person name="Storesund J.E."/>
            <person name="Kallscheuer N."/>
            <person name="Luecker S."/>
            <person name="Lage O.M."/>
            <person name="Pohl T."/>
            <person name="Merkel B.J."/>
            <person name="Hornburger P."/>
            <person name="Mueller R.-W."/>
            <person name="Bruemmer F."/>
            <person name="Labrenz M."/>
            <person name="Spormann A.M."/>
            <person name="Op den Camp H."/>
            <person name="Overmann J."/>
            <person name="Amann R."/>
            <person name="Jetten M.S.M."/>
            <person name="Mascher T."/>
            <person name="Medema M.H."/>
            <person name="Devos D.P."/>
            <person name="Kaster A.-K."/>
            <person name="Ovreas L."/>
            <person name="Rohde M."/>
            <person name="Galperin M.Y."/>
            <person name="Jogler C."/>
        </authorList>
    </citation>
    <scope>NUCLEOTIDE SEQUENCE [LARGE SCALE GENOMIC DNA]</scope>
    <source>
        <strain evidence="25 26">Pla85_3_4</strain>
    </source>
</reference>
<dbReference type="InterPro" id="IPR015813">
    <property type="entry name" value="Pyrv/PenolPyrv_kinase-like_dom"/>
</dbReference>
<gene>
    <name evidence="25" type="primary">ptsI_2</name>
    <name evidence="25" type="ORF">Pla8534_26990</name>
</gene>
<feature type="binding site" evidence="19">
    <location>
        <position position="298"/>
    </location>
    <ligand>
        <name>phosphoenolpyruvate</name>
        <dbReference type="ChEBI" id="CHEBI:58702"/>
    </ligand>
</feature>
<dbReference type="Pfam" id="PF02896">
    <property type="entry name" value="PEP-utilizers_C"/>
    <property type="match status" value="1"/>
</dbReference>
<evidence type="ECO:0000313" key="26">
    <source>
        <dbReference type="Proteomes" id="UP000317648"/>
    </source>
</evidence>
<keyword evidence="26" id="KW-1185">Reference proteome</keyword>
<dbReference type="SUPFAM" id="SSF52009">
    <property type="entry name" value="Phosphohistidine domain"/>
    <property type="match status" value="1"/>
</dbReference>
<dbReference type="InterPro" id="IPR024692">
    <property type="entry name" value="PTS_EI"/>
</dbReference>
<keyword evidence="14 17" id="KW-0418">Kinase</keyword>
<evidence type="ECO:0000256" key="18">
    <source>
        <dbReference type="PIRSR" id="PIRSR000732-1"/>
    </source>
</evidence>
<keyword evidence="8 17" id="KW-0813">Transport</keyword>
<dbReference type="InterPro" id="IPR006318">
    <property type="entry name" value="PTS_EI-like"/>
</dbReference>
<evidence type="ECO:0000256" key="8">
    <source>
        <dbReference type="ARBA" id="ARBA00022448"/>
    </source>
</evidence>
<dbReference type="GO" id="GO:0008965">
    <property type="term" value="F:phosphoenolpyruvate-protein phosphotransferase activity"/>
    <property type="evidence" value="ECO:0007669"/>
    <property type="project" value="UniProtKB-EC"/>
</dbReference>
<evidence type="ECO:0000256" key="1">
    <source>
        <dbReference type="ARBA" id="ARBA00000683"/>
    </source>
</evidence>
<sequence length="600" mass="65895">MQVFQGIGVSHGVAIGEALVIDFEGFRIPRHFVEREKVDEEAARLRCAVDAAVAELDENRQQVAAQLGEQYAAIFAAHQQMLRDRKFLGEVEKFISERHYSPEYAVSRTLRSYAKVFRSMQDGVFAERAADIYDIERRLLRHLLGRGREELSQLTTPVIVLAHDLTPSETAKLDPEFVKGFVTETGARGGHTAIVAEALGIPAIVGVGHFLHEVSGGDRVIVDGNQGVVILDPSEEALSRSRLVVEHRRTRDVEYESLRDLPARTLDGVDIFLGVNIEFPAEATASHLRGADGVGLYRTEFLYLGVDHEPSEEEHFTAYADVAQAMEGKPVVMRTLDLGADKLGRNTKVELERNPFLGLRSIRLSLKHPDQFRVQLRAILRASALGDVRVMFPLIATLPELKLAKKLLRDAMDELKAEGVPFDETLAVGMMVEAPSAVVMIDRFLPHVDFISIGTNDLIQYALAVDRSNPAVADLYRATDPAVLRLIKSTIDAADAAGVPATLCGQMSAHPTHTMLLLGLGLRGFSVPPGSIPQVKEVIRSVSLAQCREMAEQALMLDSASEVEKFAQETLYAISPELALTVEMGRITTEDSAAEAPQLE</sequence>
<dbReference type="OrthoDB" id="9765468at2"/>
<evidence type="ECO:0000259" key="24">
    <source>
        <dbReference type="Pfam" id="PF05524"/>
    </source>
</evidence>
<keyword evidence="21" id="KW-0175">Coiled coil</keyword>
<evidence type="ECO:0000256" key="14">
    <source>
        <dbReference type="ARBA" id="ARBA00022777"/>
    </source>
</evidence>
<dbReference type="InterPro" id="IPR040442">
    <property type="entry name" value="Pyrv_kinase-like_dom_sf"/>
</dbReference>
<feature type="binding site" evidence="19">
    <location>
        <begin position="456"/>
        <end position="457"/>
    </location>
    <ligand>
        <name>phosphoenolpyruvate</name>
        <dbReference type="ChEBI" id="CHEBI:58702"/>
    </ligand>
</feature>
<dbReference type="PANTHER" id="PTHR46244">
    <property type="entry name" value="PHOSPHOENOLPYRUVATE-PROTEIN PHOSPHOTRANSFERASE"/>
    <property type="match status" value="1"/>
</dbReference>
<evidence type="ECO:0000256" key="13">
    <source>
        <dbReference type="ARBA" id="ARBA00022723"/>
    </source>
</evidence>
<name>A0A518DSS3_9BACT</name>
<comment type="catalytic activity">
    <reaction evidence="1 17">
        <text>L-histidyl-[protein] + phosphoenolpyruvate = N(pros)-phospho-L-histidyl-[protein] + pyruvate</text>
        <dbReference type="Rhea" id="RHEA:23880"/>
        <dbReference type="Rhea" id="RHEA-COMP:9745"/>
        <dbReference type="Rhea" id="RHEA-COMP:9746"/>
        <dbReference type="ChEBI" id="CHEBI:15361"/>
        <dbReference type="ChEBI" id="CHEBI:29979"/>
        <dbReference type="ChEBI" id="CHEBI:58702"/>
        <dbReference type="ChEBI" id="CHEBI:64837"/>
        <dbReference type="EC" id="2.7.3.9"/>
    </reaction>
</comment>
<evidence type="ECO:0000256" key="20">
    <source>
        <dbReference type="PIRSR" id="PIRSR000732-3"/>
    </source>
</evidence>
<dbReference type="AlphaFoldDB" id="A0A518DSS3"/>
<proteinExistence type="inferred from homology"/>
<dbReference type="GO" id="GO:0005737">
    <property type="term" value="C:cytoplasm"/>
    <property type="evidence" value="ECO:0007669"/>
    <property type="project" value="UniProtKB-SubCell"/>
</dbReference>
<evidence type="ECO:0000256" key="3">
    <source>
        <dbReference type="ARBA" id="ARBA00002728"/>
    </source>
</evidence>
<dbReference type="InterPro" id="IPR036637">
    <property type="entry name" value="Phosphohistidine_dom_sf"/>
</dbReference>
<comment type="similarity">
    <text evidence="5 17">Belongs to the PEP-utilizing enzyme family.</text>
</comment>
<dbReference type="InterPro" id="IPR050499">
    <property type="entry name" value="PEP-utilizing_PTS_enzyme"/>
</dbReference>
<feature type="binding site" evidence="20">
    <location>
        <position position="433"/>
    </location>
    <ligand>
        <name>Mg(2+)</name>
        <dbReference type="ChEBI" id="CHEBI:18420"/>
    </ligand>
</feature>
<feature type="domain" description="Phosphotransferase system enzyme I N-terminal" evidence="24">
    <location>
        <begin position="5"/>
        <end position="128"/>
    </location>
</feature>
<comment type="function">
    <text evidence="3 17">General (non sugar-specific) component of the phosphoenolpyruvate-dependent sugar phosphotransferase system (sugar PTS). This major carbohydrate active-transport system catalyzes the phosphorylation of incoming sugar substrates concomitantly with their translocation across the cell membrane. Enzyme I transfers the phosphoryl group from phosphoenolpyruvate (PEP) to the phosphoryl carrier protein (HPr).</text>
</comment>
<comment type="cofactor">
    <cofactor evidence="2 17 20">
        <name>Mg(2+)</name>
        <dbReference type="ChEBI" id="CHEBI:18420"/>
    </cofactor>
</comment>
<dbReference type="EC" id="2.7.3.9" evidence="6 17"/>
<keyword evidence="11 17" id="KW-0808">Transferase</keyword>
<evidence type="ECO:0000256" key="16">
    <source>
        <dbReference type="ARBA" id="ARBA00033235"/>
    </source>
</evidence>
<evidence type="ECO:0000256" key="17">
    <source>
        <dbReference type="PIRNR" id="PIRNR000732"/>
    </source>
</evidence>
<organism evidence="25 26">
    <name type="scientific">Lignipirellula cremea</name>
    <dbReference type="NCBI Taxonomy" id="2528010"/>
    <lineage>
        <taxon>Bacteria</taxon>
        <taxon>Pseudomonadati</taxon>
        <taxon>Planctomycetota</taxon>
        <taxon>Planctomycetia</taxon>
        <taxon>Pirellulales</taxon>
        <taxon>Pirellulaceae</taxon>
        <taxon>Lignipirellula</taxon>
    </lineage>
</organism>
<dbReference type="Pfam" id="PF05524">
    <property type="entry name" value="PEP-utilisers_N"/>
    <property type="match status" value="1"/>
</dbReference>
<evidence type="ECO:0000256" key="5">
    <source>
        <dbReference type="ARBA" id="ARBA00007837"/>
    </source>
</evidence>
<dbReference type="InterPro" id="IPR008731">
    <property type="entry name" value="PTS_EIN"/>
</dbReference>
<evidence type="ECO:0000256" key="9">
    <source>
        <dbReference type="ARBA" id="ARBA00022490"/>
    </source>
</evidence>
<feature type="coiled-coil region" evidence="21">
    <location>
        <begin position="35"/>
        <end position="62"/>
    </location>
</feature>
<dbReference type="Gene3D" id="1.10.274.10">
    <property type="entry name" value="PtsI, HPr-binding domain"/>
    <property type="match status" value="1"/>
</dbReference>
<evidence type="ECO:0000256" key="4">
    <source>
        <dbReference type="ARBA" id="ARBA00004496"/>
    </source>
</evidence>
<dbReference type="Gene3D" id="3.50.30.10">
    <property type="entry name" value="Phosphohistidine domain"/>
    <property type="match status" value="1"/>
</dbReference>
<feature type="binding site" evidence="19">
    <location>
        <position position="467"/>
    </location>
    <ligand>
        <name>phosphoenolpyruvate</name>
        <dbReference type="ChEBI" id="CHEBI:58702"/>
    </ligand>
</feature>
<dbReference type="PANTHER" id="PTHR46244:SF3">
    <property type="entry name" value="PHOSPHOENOLPYRUVATE-PROTEIN PHOSPHOTRANSFERASE"/>
    <property type="match status" value="1"/>
</dbReference>
<comment type="subcellular location">
    <subcellularLocation>
        <location evidence="4 17">Cytoplasm</location>
    </subcellularLocation>
</comment>
<dbReference type="PRINTS" id="PR01736">
    <property type="entry name" value="PHPHTRNFRASE"/>
</dbReference>
<dbReference type="NCBIfam" id="TIGR01417">
    <property type="entry name" value="PTS_I_fam"/>
    <property type="match status" value="1"/>
</dbReference>
<evidence type="ECO:0000256" key="11">
    <source>
        <dbReference type="ARBA" id="ARBA00022679"/>
    </source>
</evidence>
<keyword evidence="9 17" id="KW-0963">Cytoplasm</keyword>
<protein>
    <recommendedName>
        <fullName evidence="7 17">Phosphoenolpyruvate-protein phosphotransferase</fullName>
        <ecNumber evidence="6 17">2.7.3.9</ecNumber>
    </recommendedName>
    <alternativeName>
        <fullName evidence="16 17">Phosphotransferase system, enzyme I</fullName>
    </alternativeName>
</protein>
<evidence type="ECO:0000256" key="19">
    <source>
        <dbReference type="PIRSR" id="PIRSR000732-2"/>
    </source>
</evidence>
<dbReference type="GO" id="GO:0016301">
    <property type="term" value="F:kinase activity"/>
    <property type="evidence" value="ECO:0007669"/>
    <property type="project" value="UniProtKB-KW"/>
</dbReference>
<accession>A0A518DSS3</accession>
<dbReference type="EMBL" id="CP036433">
    <property type="protein sequence ID" value="QDU94891.1"/>
    <property type="molecule type" value="Genomic_DNA"/>
</dbReference>
<evidence type="ECO:0000313" key="25">
    <source>
        <dbReference type="EMBL" id="QDU94891.1"/>
    </source>
</evidence>
<keyword evidence="13 17" id="KW-0479">Metal-binding</keyword>
<evidence type="ECO:0000256" key="21">
    <source>
        <dbReference type="SAM" id="Coils"/>
    </source>
</evidence>
<evidence type="ECO:0000256" key="7">
    <source>
        <dbReference type="ARBA" id="ARBA00016544"/>
    </source>
</evidence>
<dbReference type="SUPFAM" id="SSF51621">
    <property type="entry name" value="Phosphoenolpyruvate/pyruvate domain"/>
    <property type="match status" value="1"/>
</dbReference>
<dbReference type="Proteomes" id="UP000317648">
    <property type="component" value="Chromosome"/>
</dbReference>
<keyword evidence="10 17" id="KW-0762">Sugar transport</keyword>
<feature type="domain" description="PEP-utilising enzyme mobile" evidence="22">
    <location>
        <begin position="156"/>
        <end position="227"/>
    </location>
</feature>
<dbReference type="SUPFAM" id="SSF47831">
    <property type="entry name" value="Enzyme I of the PEP:sugar phosphotransferase system HPr-binding (sub)domain"/>
    <property type="match status" value="1"/>
</dbReference>
<feature type="binding site" evidence="19">
    <location>
        <position position="334"/>
    </location>
    <ligand>
        <name>phosphoenolpyruvate</name>
        <dbReference type="ChEBI" id="CHEBI:58702"/>
    </ligand>
</feature>
<dbReference type="GO" id="GO:0046872">
    <property type="term" value="F:metal ion binding"/>
    <property type="evidence" value="ECO:0007669"/>
    <property type="project" value="UniProtKB-KW"/>
</dbReference>
<keyword evidence="12 17" id="KW-0598">Phosphotransferase system</keyword>
<dbReference type="PROSITE" id="PS00742">
    <property type="entry name" value="PEP_ENZYMES_2"/>
    <property type="match status" value="1"/>
</dbReference>
<evidence type="ECO:0000256" key="15">
    <source>
        <dbReference type="ARBA" id="ARBA00022842"/>
    </source>
</evidence>
<feature type="binding site" evidence="20">
    <location>
        <position position="457"/>
    </location>
    <ligand>
        <name>Mg(2+)</name>
        <dbReference type="ChEBI" id="CHEBI:18420"/>
    </ligand>
</feature>
<dbReference type="InterPro" id="IPR036618">
    <property type="entry name" value="PtsI_HPr-bd_sf"/>
</dbReference>
<evidence type="ECO:0000256" key="10">
    <source>
        <dbReference type="ARBA" id="ARBA00022597"/>
    </source>
</evidence>
<feature type="active site" description="Proton donor" evidence="18">
    <location>
        <position position="504"/>
    </location>
</feature>
<evidence type="ECO:0000259" key="23">
    <source>
        <dbReference type="Pfam" id="PF02896"/>
    </source>
</evidence>
<feature type="active site" description="Tele-phosphohistidine intermediate" evidence="18">
    <location>
        <position position="191"/>
    </location>
</feature>
<dbReference type="GO" id="GO:0009401">
    <property type="term" value="P:phosphoenolpyruvate-dependent sugar phosphotransferase system"/>
    <property type="evidence" value="ECO:0007669"/>
    <property type="project" value="UniProtKB-KW"/>
</dbReference>
<dbReference type="RefSeq" id="WP_145053678.1">
    <property type="nucleotide sequence ID" value="NZ_CP036433.1"/>
</dbReference>
<dbReference type="Gene3D" id="3.20.20.60">
    <property type="entry name" value="Phosphoenolpyruvate-binding domains"/>
    <property type="match status" value="1"/>
</dbReference>
<dbReference type="Pfam" id="PF00391">
    <property type="entry name" value="PEP-utilizers"/>
    <property type="match status" value="1"/>
</dbReference>
<keyword evidence="25" id="KW-0670">Pyruvate</keyword>